<dbReference type="EMBL" id="JARKIF010000015">
    <property type="protein sequence ID" value="KAJ7622300.1"/>
    <property type="molecule type" value="Genomic_DNA"/>
</dbReference>
<accession>A0AAD7FG99</accession>
<evidence type="ECO:0000313" key="2">
    <source>
        <dbReference type="Proteomes" id="UP001221142"/>
    </source>
</evidence>
<keyword evidence="2" id="KW-1185">Reference proteome</keyword>
<proteinExistence type="predicted"/>
<organism evidence="1 2">
    <name type="scientific">Roridomyces roridus</name>
    <dbReference type="NCBI Taxonomy" id="1738132"/>
    <lineage>
        <taxon>Eukaryota</taxon>
        <taxon>Fungi</taxon>
        <taxon>Dikarya</taxon>
        <taxon>Basidiomycota</taxon>
        <taxon>Agaricomycotina</taxon>
        <taxon>Agaricomycetes</taxon>
        <taxon>Agaricomycetidae</taxon>
        <taxon>Agaricales</taxon>
        <taxon>Marasmiineae</taxon>
        <taxon>Mycenaceae</taxon>
        <taxon>Roridomyces</taxon>
    </lineage>
</organism>
<dbReference type="Proteomes" id="UP001221142">
    <property type="component" value="Unassembled WGS sequence"/>
</dbReference>
<comment type="caution">
    <text evidence="1">The sequence shown here is derived from an EMBL/GenBank/DDBJ whole genome shotgun (WGS) entry which is preliminary data.</text>
</comment>
<protein>
    <recommendedName>
        <fullName evidence="3">F-box domain-containing protein</fullName>
    </recommendedName>
</protein>
<gene>
    <name evidence="1" type="ORF">FB45DRAFT_798391</name>
</gene>
<reference evidence="1" key="1">
    <citation type="submission" date="2023-03" db="EMBL/GenBank/DDBJ databases">
        <title>Massive genome expansion in bonnet fungi (Mycena s.s.) driven by repeated elements and novel gene families across ecological guilds.</title>
        <authorList>
            <consortium name="Lawrence Berkeley National Laboratory"/>
            <person name="Harder C.B."/>
            <person name="Miyauchi S."/>
            <person name="Viragh M."/>
            <person name="Kuo A."/>
            <person name="Thoen E."/>
            <person name="Andreopoulos B."/>
            <person name="Lu D."/>
            <person name="Skrede I."/>
            <person name="Drula E."/>
            <person name="Henrissat B."/>
            <person name="Morin E."/>
            <person name="Kohler A."/>
            <person name="Barry K."/>
            <person name="LaButti K."/>
            <person name="Morin E."/>
            <person name="Salamov A."/>
            <person name="Lipzen A."/>
            <person name="Mereny Z."/>
            <person name="Hegedus B."/>
            <person name="Baldrian P."/>
            <person name="Stursova M."/>
            <person name="Weitz H."/>
            <person name="Taylor A."/>
            <person name="Grigoriev I.V."/>
            <person name="Nagy L.G."/>
            <person name="Martin F."/>
            <person name="Kauserud H."/>
        </authorList>
    </citation>
    <scope>NUCLEOTIDE SEQUENCE</scope>
    <source>
        <strain evidence="1">9284</strain>
    </source>
</reference>
<evidence type="ECO:0008006" key="3">
    <source>
        <dbReference type="Google" id="ProtNLM"/>
    </source>
</evidence>
<dbReference type="AlphaFoldDB" id="A0AAD7FG99"/>
<name>A0AAD7FG99_9AGAR</name>
<evidence type="ECO:0000313" key="1">
    <source>
        <dbReference type="EMBL" id="KAJ7622300.1"/>
    </source>
</evidence>
<sequence length="532" mass="59315">MSCHQCGASSTASSIPPVPSMARCLFTSNICPVDSDAAAAKRFIAAAESFIGVLDCRIEILRAVLDQLVAERGHLSSRIAQHRVILSPVRRIPPELICEILAWIPPQSRKIGRHVVEQPPWQLAHICRSWRQAALACPSLWSSFSVLHHGYPVSFPPEMIETQLFHTGSQPLDIYFGWKHDGALQDTSCWDLFLPLCHRWRSLRIECPSNRAAEALIERLRVVQDNVPLLERVEFFLDDEDPVPLDGQWDLLSNAPRLSQLFLVDVALNSYSPDFTVPWSQITHYRGVFPHARQLDILRRSPNLVQCSIGSDDEDVTAVHPDMMVQSLHLRQLHAEHCSIIGHIIAPALQHLSVNNPSPTLHPFIHHSSCSLTTLVVTKGCTLEDLSVALPLCLALERLVVKMIRGFPSADTTLNNHISSFIDTLQISSTSSPSPGTEANMIICPVLAIFGLGFPIRSSQINFDWTDKLFRMIQSRSLSTVRLFNVGLPRKMDDVRLPQALGECIQRLRDEQSLDIEYLTAGEGVAFMGSLG</sequence>